<dbReference type="GO" id="GO:0003700">
    <property type="term" value="F:DNA-binding transcription factor activity"/>
    <property type="evidence" value="ECO:0007669"/>
    <property type="project" value="TreeGrafter"/>
</dbReference>
<dbReference type="PANTHER" id="PTHR30146">
    <property type="entry name" value="LACI-RELATED TRANSCRIPTIONAL REPRESSOR"/>
    <property type="match status" value="1"/>
</dbReference>
<name>A0AAF0BN03_9PROT</name>
<evidence type="ECO:0000256" key="2">
    <source>
        <dbReference type="ARBA" id="ARBA00023125"/>
    </source>
</evidence>
<dbReference type="CDD" id="cd01392">
    <property type="entry name" value="HTH_LacI"/>
    <property type="match status" value="1"/>
</dbReference>
<keyword evidence="2 5" id="KW-0238">DNA-binding</keyword>
<dbReference type="PROSITE" id="PS50932">
    <property type="entry name" value="HTH_LACI_2"/>
    <property type="match status" value="1"/>
</dbReference>
<sequence>MAIAKSKTATMSDVARLAGVSMKTVSRVFNNEKYVAKDKKDKVLAVATELNYHPSLQARGLAGSKTYIVGFFVDVPSGDYISKVLRGLLSRAEEAGCHLVVEVLKDRGDEVKLKQVLSSIRFDGVVLSPPICDDVVVLNALRAIGVPAARIAPGIPAKDMSEVHIDDYQAAFDMTEFLIGKGHRRIGFIKGNPNHSCSLDRERGYVRAMQSHGIEVRNELVVPGMFSFASGKEAAEILLSRTEKPTAIFACNDEMAAGVLAVAREKGLAVPADLSIVGFDDDAIATIVSPALTTMRQPVEAMAAAAFDLMMQSADDESTAGTRVEHAYVLCDRESVADLTQ</sequence>
<dbReference type="SMART" id="SM00354">
    <property type="entry name" value="HTH_LACI"/>
    <property type="match status" value="1"/>
</dbReference>
<keyword evidence="6" id="KW-1185">Reference proteome</keyword>
<keyword evidence="1" id="KW-0805">Transcription regulation</keyword>
<reference evidence="5" key="1">
    <citation type="submission" date="2023-01" db="EMBL/GenBank/DDBJ databases">
        <title>The genome sequence of Kordiimonadaceae bacterium 6D33.</title>
        <authorList>
            <person name="Liu Y."/>
        </authorList>
    </citation>
    <scope>NUCLEOTIDE SEQUENCE</scope>
    <source>
        <strain evidence="5">6D33</strain>
    </source>
</reference>
<dbReference type="Gene3D" id="1.10.260.40">
    <property type="entry name" value="lambda repressor-like DNA-binding domains"/>
    <property type="match status" value="1"/>
</dbReference>
<dbReference type="CDD" id="cd01545">
    <property type="entry name" value="PBP1_SalR"/>
    <property type="match status" value="1"/>
</dbReference>
<dbReference type="SUPFAM" id="SSF47413">
    <property type="entry name" value="lambda repressor-like DNA-binding domains"/>
    <property type="match status" value="1"/>
</dbReference>
<dbReference type="PANTHER" id="PTHR30146:SF153">
    <property type="entry name" value="LACTOSE OPERON REPRESSOR"/>
    <property type="match status" value="1"/>
</dbReference>
<dbReference type="InterPro" id="IPR028082">
    <property type="entry name" value="Peripla_BP_I"/>
</dbReference>
<dbReference type="Pfam" id="PF00356">
    <property type="entry name" value="LacI"/>
    <property type="match status" value="1"/>
</dbReference>
<gene>
    <name evidence="5" type="ORF">PH603_06055</name>
</gene>
<dbReference type="AlphaFoldDB" id="A0AAF0BN03"/>
<dbReference type="KEGG" id="gso:PH603_06055"/>
<evidence type="ECO:0000256" key="1">
    <source>
        <dbReference type="ARBA" id="ARBA00023015"/>
    </source>
</evidence>
<evidence type="ECO:0000259" key="4">
    <source>
        <dbReference type="PROSITE" id="PS50932"/>
    </source>
</evidence>
<proteinExistence type="predicted"/>
<dbReference type="InterPro" id="IPR000843">
    <property type="entry name" value="HTH_LacI"/>
</dbReference>
<organism evidence="5 6">
    <name type="scientific">Gimibacter soli</name>
    <dbReference type="NCBI Taxonomy" id="3024400"/>
    <lineage>
        <taxon>Bacteria</taxon>
        <taxon>Pseudomonadati</taxon>
        <taxon>Pseudomonadota</taxon>
        <taxon>Alphaproteobacteria</taxon>
        <taxon>Kordiimonadales</taxon>
        <taxon>Temperatibacteraceae</taxon>
        <taxon>Gimibacter</taxon>
    </lineage>
</organism>
<evidence type="ECO:0000256" key="3">
    <source>
        <dbReference type="ARBA" id="ARBA00023163"/>
    </source>
</evidence>
<evidence type="ECO:0000313" key="6">
    <source>
        <dbReference type="Proteomes" id="UP001217500"/>
    </source>
</evidence>
<dbReference type="GO" id="GO:0000976">
    <property type="term" value="F:transcription cis-regulatory region binding"/>
    <property type="evidence" value="ECO:0007669"/>
    <property type="project" value="TreeGrafter"/>
</dbReference>
<feature type="domain" description="HTH lacI-type" evidence="4">
    <location>
        <begin position="9"/>
        <end position="63"/>
    </location>
</feature>
<keyword evidence="3" id="KW-0804">Transcription</keyword>
<dbReference type="SUPFAM" id="SSF53822">
    <property type="entry name" value="Periplasmic binding protein-like I"/>
    <property type="match status" value="1"/>
</dbReference>
<dbReference type="Gene3D" id="3.40.50.2300">
    <property type="match status" value="2"/>
</dbReference>
<dbReference type="InterPro" id="IPR010982">
    <property type="entry name" value="Lambda_DNA-bd_dom_sf"/>
</dbReference>
<protein>
    <submittedName>
        <fullName evidence="5">LacI family DNA-binding transcriptional regulator</fullName>
    </submittedName>
</protein>
<evidence type="ECO:0000313" key="5">
    <source>
        <dbReference type="EMBL" id="WCL55320.1"/>
    </source>
</evidence>
<dbReference type="InterPro" id="IPR046335">
    <property type="entry name" value="LacI/GalR-like_sensor"/>
</dbReference>
<dbReference type="PRINTS" id="PR00036">
    <property type="entry name" value="HTHLACI"/>
</dbReference>
<dbReference type="EMBL" id="CP116805">
    <property type="protein sequence ID" value="WCL55320.1"/>
    <property type="molecule type" value="Genomic_DNA"/>
</dbReference>
<dbReference type="Proteomes" id="UP001217500">
    <property type="component" value="Chromosome"/>
</dbReference>
<accession>A0AAF0BN03</accession>
<dbReference type="RefSeq" id="WP_289505116.1">
    <property type="nucleotide sequence ID" value="NZ_CP116805.1"/>
</dbReference>
<dbReference type="Pfam" id="PF13377">
    <property type="entry name" value="Peripla_BP_3"/>
    <property type="match status" value="1"/>
</dbReference>